<dbReference type="EMBL" id="KK583337">
    <property type="protein sequence ID" value="KDO19716.1"/>
    <property type="molecule type" value="Genomic_DNA"/>
</dbReference>
<dbReference type="OMA" id="RICDTHA"/>
<evidence type="ECO:0000313" key="3">
    <source>
        <dbReference type="Proteomes" id="UP000030745"/>
    </source>
</evidence>
<proteinExistence type="predicted"/>
<dbReference type="KEGG" id="spar:SPRG_14243"/>
<evidence type="ECO:0000313" key="2">
    <source>
        <dbReference type="EMBL" id="KDO19716.1"/>
    </source>
</evidence>
<dbReference type="AlphaFoldDB" id="A0A067BZJ9"/>
<feature type="region of interest" description="Disordered" evidence="1">
    <location>
        <begin position="33"/>
        <end position="64"/>
    </location>
</feature>
<organism evidence="2 3">
    <name type="scientific">Saprolegnia parasitica (strain CBS 223.65)</name>
    <dbReference type="NCBI Taxonomy" id="695850"/>
    <lineage>
        <taxon>Eukaryota</taxon>
        <taxon>Sar</taxon>
        <taxon>Stramenopiles</taxon>
        <taxon>Oomycota</taxon>
        <taxon>Saprolegniomycetes</taxon>
        <taxon>Saprolegniales</taxon>
        <taxon>Saprolegniaceae</taxon>
        <taxon>Saprolegnia</taxon>
    </lineage>
</organism>
<accession>A0A067BZJ9</accession>
<dbReference type="Proteomes" id="UP000030745">
    <property type="component" value="Unassembled WGS sequence"/>
</dbReference>
<sequence>MVDRWGDFDADELLTGATTLHGGVFGIEAMMQAPTRQSPRKHPATTGSIHRPLRHRPVRAATTATPLNDTKNVVVCTQQLLTATPAMTMFQRICDTHALRCKLDKLYALPYQVVLATAGPSISESLVVPNEAWTALTQRIARRYSLIALDAISLLETPPRVGYDDFVAALNAVLGHFILDPTIAACFEAVTTLFDAIVDAATLQWRPLESIAMTMAPPLSLAALACSASRRGGSREMAREAYMTQEENLKRKLRLRKYLSLSNPLATVQPDEAHAFVVSPRNLLLDSRQGSSHRSHVVSPSTQLQPKRGRQLPTTKEGAIVFEKVVPGSGDELPPLLDPMVLVCADCLVNEALYWCSPCYSMFCITCWPHRHQAAPPTLAPDSFSQQCAIVQSKSLSSLGPPLPLLGQRAVVAHPSAHAKPMKSIRHKPLAASRSCVELRVTSAIQYLPPVVLREISTTKNCDPPITAPVVVVSKGKVPKPKPVALASYLDARGAIVDDQECK</sequence>
<name>A0A067BZJ9_SAPPC</name>
<dbReference type="OrthoDB" id="76850at2759"/>
<dbReference type="RefSeq" id="XP_012209575.1">
    <property type="nucleotide sequence ID" value="XM_012354185.1"/>
</dbReference>
<feature type="region of interest" description="Disordered" evidence="1">
    <location>
        <begin position="288"/>
        <end position="312"/>
    </location>
</feature>
<keyword evidence="3" id="KW-1185">Reference proteome</keyword>
<dbReference type="VEuPathDB" id="FungiDB:SPRG_14243"/>
<evidence type="ECO:0008006" key="4">
    <source>
        <dbReference type="Google" id="ProtNLM"/>
    </source>
</evidence>
<evidence type="ECO:0000256" key="1">
    <source>
        <dbReference type="SAM" id="MobiDB-lite"/>
    </source>
</evidence>
<gene>
    <name evidence="2" type="ORF">SPRG_14243</name>
</gene>
<protein>
    <recommendedName>
        <fullName evidence="4">B box-type domain-containing protein</fullName>
    </recommendedName>
</protein>
<reference evidence="2 3" key="1">
    <citation type="journal article" date="2013" name="PLoS Genet.">
        <title>Distinctive expansion of potential virulence genes in the genome of the oomycete fish pathogen Saprolegnia parasitica.</title>
        <authorList>
            <person name="Jiang R.H."/>
            <person name="de Bruijn I."/>
            <person name="Haas B.J."/>
            <person name="Belmonte R."/>
            <person name="Lobach L."/>
            <person name="Christie J."/>
            <person name="van den Ackerveken G."/>
            <person name="Bottin A."/>
            <person name="Bulone V."/>
            <person name="Diaz-Moreno S.M."/>
            <person name="Dumas B."/>
            <person name="Fan L."/>
            <person name="Gaulin E."/>
            <person name="Govers F."/>
            <person name="Grenville-Briggs L.J."/>
            <person name="Horner N.R."/>
            <person name="Levin J.Z."/>
            <person name="Mammella M."/>
            <person name="Meijer H.J."/>
            <person name="Morris P."/>
            <person name="Nusbaum C."/>
            <person name="Oome S."/>
            <person name="Phillips A.J."/>
            <person name="van Rooyen D."/>
            <person name="Rzeszutek E."/>
            <person name="Saraiva M."/>
            <person name="Secombes C.J."/>
            <person name="Seidl M.F."/>
            <person name="Snel B."/>
            <person name="Stassen J.H."/>
            <person name="Sykes S."/>
            <person name="Tripathy S."/>
            <person name="van den Berg H."/>
            <person name="Vega-Arreguin J.C."/>
            <person name="Wawra S."/>
            <person name="Young S.K."/>
            <person name="Zeng Q."/>
            <person name="Dieguez-Uribeondo J."/>
            <person name="Russ C."/>
            <person name="Tyler B.M."/>
            <person name="van West P."/>
        </authorList>
    </citation>
    <scope>NUCLEOTIDE SEQUENCE [LARGE SCALE GENOMIC DNA]</scope>
    <source>
        <strain evidence="2 3">CBS 223.65</strain>
    </source>
</reference>
<dbReference type="GeneID" id="24136058"/>